<dbReference type="PROSITE" id="PS50893">
    <property type="entry name" value="ABC_TRANSPORTER_2"/>
    <property type="match status" value="1"/>
</dbReference>
<dbReference type="PANTHER" id="PTHR42781:SF4">
    <property type="entry name" value="SPERMIDINE_PUTRESCINE IMPORT ATP-BINDING PROTEIN POTA"/>
    <property type="match status" value="1"/>
</dbReference>
<keyword evidence="6" id="KW-1185">Reference proteome</keyword>
<keyword evidence="3 5" id="KW-0067">ATP-binding</keyword>
<protein>
    <submittedName>
        <fullName evidence="5">ATP-binding cassette domain-containing protein</fullName>
    </submittedName>
</protein>
<keyword evidence="1" id="KW-0813">Transport</keyword>
<dbReference type="Proteomes" id="UP000469724">
    <property type="component" value="Unassembled WGS sequence"/>
</dbReference>
<organism evidence="5 6">
    <name type="scientific">Desulfolutivibrio sulfodismutans</name>
    <dbReference type="NCBI Taxonomy" id="63561"/>
    <lineage>
        <taxon>Bacteria</taxon>
        <taxon>Pseudomonadati</taxon>
        <taxon>Thermodesulfobacteriota</taxon>
        <taxon>Desulfovibrionia</taxon>
        <taxon>Desulfovibrionales</taxon>
        <taxon>Desulfovibrionaceae</taxon>
        <taxon>Desulfolutivibrio</taxon>
    </lineage>
</organism>
<dbReference type="InterPro" id="IPR003439">
    <property type="entry name" value="ABC_transporter-like_ATP-bd"/>
</dbReference>
<evidence type="ECO:0000256" key="3">
    <source>
        <dbReference type="ARBA" id="ARBA00022840"/>
    </source>
</evidence>
<sequence length="260" mass="28740">MRISIEIEKKLNGSRRSFSLSARFATNERRVVLFGPSGSGKSLTLRAVAGLLRPDAGMIRIDDRVLFDSRAGIDVPVRLRRVGFVFQDYALFPHLTVRQNAAFGVRGLFGGMAREMRQRVDEVLELFGLSRLADSLPRELSGGQRQRVALSRAVVPRPGVLLLDEPFSALDLPLRSRLREEVKDLLERLGIPLILVTHDPEEAVRFAKVAVPYRKGTTGEIIDFSDATAGVPEPPAHDPCPGFHGAADRLVRCTYDTSEA</sequence>
<evidence type="ECO:0000313" key="5">
    <source>
        <dbReference type="EMBL" id="NDY58645.1"/>
    </source>
</evidence>
<dbReference type="RefSeq" id="WP_163303717.1">
    <property type="nucleotide sequence ID" value="NZ_JAAGRQ010000123.1"/>
</dbReference>
<dbReference type="InterPro" id="IPR050093">
    <property type="entry name" value="ABC_SmlMolc_Importer"/>
</dbReference>
<dbReference type="AlphaFoldDB" id="A0A7K3NS64"/>
<dbReference type="SUPFAM" id="SSF52540">
    <property type="entry name" value="P-loop containing nucleoside triphosphate hydrolases"/>
    <property type="match status" value="1"/>
</dbReference>
<evidence type="ECO:0000256" key="2">
    <source>
        <dbReference type="ARBA" id="ARBA00022741"/>
    </source>
</evidence>
<dbReference type="Pfam" id="PF00005">
    <property type="entry name" value="ABC_tran"/>
    <property type="match status" value="1"/>
</dbReference>
<dbReference type="InterPro" id="IPR017871">
    <property type="entry name" value="ABC_transporter-like_CS"/>
</dbReference>
<dbReference type="SMART" id="SM00382">
    <property type="entry name" value="AAA"/>
    <property type="match status" value="1"/>
</dbReference>
<dbReference type="PANTHER" id="PTHR42781">
    <property type="entry name" value="SPERMIDINE/PUTRESCINE IMPORT ATP-BINDING PROTEIN POTA"/>
    <property type="match status" value="1"/>
</dbReference>
<name>A0A7K3NS64_9BACT</name>
<evidence type="ECO:0000256" key="1">
    <source>
        <dbReference type="ARBA" id="ARBA00022448"/>
    </source>
</evidence>
<dbReference type="EMBL" id="JAAGRQ010000123">
    <property type="protein sequence ID" value="NDY58645.1"/>
    <property type="molecule type" value="Genomic_DNA"/>
</dbReference>
<dbReference type="InterPro" id="IPR027417">
    <property type="entry name" value="P-loop_NTPase"/>
</dbReference>
<proteinExistence type="predicted"/>
<dbReference type="Gene3D" id="3.40.50.300">
    <property type="entry name" value="P-loop containing nucleotide triphosphate hydrolases"/>
    <property type="match status" value="1"/>
</dbReference>
<dbReference type="GO" id="GO:0016887">
    <property type="term" value="F:ATP hydrolysis activity"/>
    <property type="evidence" value="ECO:0007669"/>
    <property type="project" value="InterPro"/>
</dbReference>
<dbReference type="GO" id="GO:0005524">
    <property type="term" value="F:ATP binding"/>
    <property type="evidence" value="ECO:0007669"/>
    <property type="project" value="UniProtKB-KW"/>
</dbReference>
<comment type="caution">
    <text evidence="5">The sequence shown here is derived from an EMBL/GenBank/DDBJ whole genome shotgun (WGS) entry which is preliminary data.</text>
</comment>
<reference evidence="5 6" key="1">
    <citation type="submission" date="2020-02" db="EMBL/GenBank/DDBJ databases">
        <title>Comparative genomics of sulfur disproportionating microorganisms.</title>
        <authorList>
            <person name="Ward L.M."/>
            <person name="Bertran E."/>
            <person name="Johnston D.T."/>
        </authorList>
    </citation>
    <scope>NUCLEOTIDE SEQUENCE [LARGE SCALE GENOMIC DNA]</scope>
    <source>
        <strain evidence="5 6">DSM 3696</strain>
    </source>
</reference>
<dbReference type="InterPro" id="IPR003593">
    <property type="entry name" value="AAA+_ATPase"/>
</dbReference>
<evidence type="ECO:0000259" key="4">
    <source>
        <dbReference type="PROSITE" id="PS50893"/>
    </source>
</evidence>
<accession>A0A7K3NS64</accession>
<feature type="domain" description="ABC transporter" evidence="4">
    <location>
        <begin position="2"/>
        <end position="240"/>
    </location>
</feature>
<dbReference type="PROSITE" id="PS00211">
    <property type="entry name" value="ABC_TRANSPORTER_1"/>
    <property type="match status" value="1"/>
</dbReference>
<gene>
    <name evidence="5" type="ORF">G3N56_18070</name>
</gene>
<keyword evidence="2" id="KW-0547">Nucleotide-binding</keyword>
<evidence type="ECO:0000313" key="6">
    <source>
        <dbReference type="Proteomes" id="UP000469724"/>
    </source>
</evidence>